<reference evidence="2 3" key="1">
    <citation type="journal article" date="2006" name="Nat. Biotechnol.">
        <title>Genome sequence of the ubiquitous hydrocarbon-degrading marine bacterium Alcanivorax borkumensis.</title>
        <authorList>
            <person name="Schneiker S."/>
            <person name="Martins dos Santos V.A.P."/>
            <person name="Bartels D."/>
            <person name="Bekel T."/>
            <person name="Brecht M."/>
            <person name="Buhrmester J."/>
            <person name="Chernikova T.N."/>
            <person name="Denaro R."/>
            <person name="Ferrer M."/>
            <person name="Gertler C."/>
            <person name="Goesmann A."/>
            <person name="Golyshina O.V."/>
            <person name="Kaminski F."/>
            <person name="Khachane A.N."/>
            <person name="Lang S."/>
            <person name="Linke B."/>
            <person name="McHardy A.C."/>
            <person name="Meyer F."/>
            <person name="Nechitaylo T."/>
            <person name="Puehler A."/>
            <person name="Regenhardt D."/>
            <person name="Rupp O."/>
            <person name="Sabirova J.S."/>
            <person name="Selbitschka W."/>
            <person name="Yakimov M.M."/>
            <person name="Timmis K.N."/>
            <person name="Vorhoelter F.-J."/>
            <person name="Weidner S."/>
            <person name="Kaiser O."/>
            <person name="Golyshin P.N."/>
        </authorList>
    </citation>
    <scope>NUCLEOTIDE SEQUENCE [LARGE SCALE GENOMIC DNA]</scope>
    <source>
        <strain evidence="3">ATCC 700651 / DSM 11573 / NCIMB 13689 / SK2</strain>
    </source>
</reference>
<keyword evidence="3" id="KW-1185">Reference proteome</keyword>
<dbReference type="OrthoDB" id="5959530at2"/>
<sequence length="113" mass="13120">MNLDLSDVLLITALVMIGALFWRSHGIRERALVATRRFCERQKLEFLDESVGLEKLTLSKDNHGKRRITRIYRFEFTVTGGERYEGRTVVQGGVTQRVELPPHRYTPPPEELH</sequence>
<dbReference type="AlphaFoldDB" id="Q0VMX0"/>
<accession>Q0VMX0</accession>
<gene>
    <name evidence="2" type="ordered locus">ABO_2030</name>
</gene>
<dbReference type="Proteomes" id="UP000008871">
    <property type="component" value="Chromosome"/>
</dbReference>
<evidence type="ECO:0000313" key="2">
    <source>
        <dbReference type="EMBL" id="CAL17478.1"/>
    </source>
</evidence>
<feature type="transmembrane region" description="Helical" evidence="1">
    <location>
        <begin position="6"/>
        <end position="22"/>
    </location>
</feature>
<evidence type="ECO:0008006" key="4">
    <source>
        <dbReference type="Google" id="ProtNLM"/>
    </source>
</evidence>
<dbReference type="RefSeq" id="WP_011589309.1">
    <property type="nucleotide sequence ID" value="NC_008260.1"/>
</dbReference>
<protein>
    <recommendedName>
        <fullName evidence="4">DUF3301 domain-containing protein</fullName>
    </recommendedName>
</protein>
<dbReference type="eggNOG" id="ENOG5032ZC9">
    <property type="taxonomic scope" value="Bacteria"/>
</dbReference>
<keyword evidence="1" id="KW-1133">Transmembrane helix</keyword>
<dbReference type="InterPro" id="IPR021732">
    <property type="entry name" value="DUF3301"/>
</dbReference>
<dbReference type="STRING" id="393595.ABO_2030"/>
<evidence type="ECO:0000256" key="1">
    <source>
        <dbReference type="SAM" id="Phobius"/>
    </source>
</evidence>
<name>Q0VMX0_ALCBS</name>
<dbReference type="Pfam" id="PF11743">
    <property type="entry name" value="DUF3301"/>
    <property type="match status" value="1"/>
</dbReference>
<keyword evidence="1" id="KW-0472">Membrane</keyword>
<evidence type="ECO:0000313" key="3">
    <source>
        <dbReference type="Proteomes" id="UP000008871"/>
    </source>
</evidence>
<organism evidence="2 3">
    <name type="scientific">Alcanivorax borkumensis (strain ATCC 700651 / DSM 11573 / NCIMB 13689 / SK2)</name>
    <dbReference type="NCBI Taxonomy" id="393595"/>
    <lineage>
        <taxon>Bacteria</taxon>
        <taxon>Pseudomonadati</taxon>
        <taxon>Pseudomonadota</taxon>
        <taxon>Gammaproteobacteria</taxon>
        <taxon>Oceanospirillales</taxon>
        <taxon>Alcanivoracaceae</taxon>
        <taxon>Alcanivorax</taxon>
    </lineage>
</organism>
<dbReference type="HOGENOM" id="CLU_136199_0_0_6"/>
<dbReference type="KEGG" id="abo:ABO_2030"/>
<proteinExistence type="predicted"/>
<dbReference type="EMBL" id="AM286690">
    <property type="protein sequence ID" value="CAL17478.1"/>
    <property type="molecule type" value="Genomic_DNA"/>
</dbReference>
<keyword evidence="1" id="KW-0812">Transmembrane</keyword>